<name>A0A6G1GQ05_9PEZI</name>
<dbReference type="EMBL" id="ML977178">
    <property type="protein sequence ID" value="KAF1983011.1"/>
    <property type="molecule type" value="Genomic_DNA"/>
</dbReference>
<proteinExistence type="predicted"/>
<gene>
    <name evidence="2" type="ORF">K402DRAFT_407144</name>
</gene>
<dbReference type="AlphaFoldDB" id="A0A6G1GQ05"/>
<evidence type="ECO:0000313" key="2">
    <source>
        <dbReference type="EMBL" id="KAF1983011.1"/>
    </source>
</evidence>
<organism evidence="2 3">
    <name type="scientific">Aulographum hederae CBS 113979</name>
    <dbReference type="NCBI Taxonomy" id="1176131"/>
    <lineage>
        <taxon>Eukaryota</taxon>
        <taxon>Fungi</taxon>
        <taxon>Dikarya</taxon>
        <taxon>Ascomycota</taxon>
        <taxon>Pezizomycotina</taxon>
        <taxon>Dothideomycetes</taxon>
        <taxon>Pleosporomycetidae</taxon>
        <taxon>Aulographales</taxon>
        <taxon>Aulographaceae</taxon>
    </lineage>
</organism>
<sequence length="135" mass="15637">MRQERIRGAIEVLRWTVSWKLKTTPLEMRGRTAEMQSRPRETIGIGKKTVASSSSYRFARRTSIRYNRGQCGRRNQQDWTNLEPRQSIPSRTPTDQNSKTRSIPSTSSGIPRRLIDAPYRTTTTHASMRELSPWS</sequence>
<dbReference type="Proteomes" id="UP000800041">
    <property type="component" value="Unassembled WGS sequence"/>
</dbReference>
<keyword evidence="3" id="KW-1185">Reference proteome</keyword>
<feature type="region of interest" description="Disordered" evidence="1">
    <location>
        <begin position="30"/>
        <end position="135"/>
    </location>
</feature>
<evidence type="ECO:0000256" key="1">
    <source>
        <dbReference type="SAM" id="MobiDB-lite"/>
    </source>
</evidence>
<protein>
    <submittedName>
        <fullName evidence="2">Uncharacterized protein</fullName>
    </submittedName>
</protein>
<evidence type="ECO:0000313" key="3">
    <source>
        <dbReference type="Proteomes" id="UP000800041"/>
    </source>
</evidence>
<feature type="compositionally biased region" description="Basic and acidic residues" evidence="1">
    <location>
        <begin position="30"/>
        <end position="41"/>
    </location>
</feature>
<feature type="compositionally biased region" description="Polar residues" evidence="1">
    <location>
        <begin position="73"/>
        <end position="109"/>
    </location>
</feature>
<reference evidence="2" key="1">
    <citation type="journal article" date="2020" name="Stud. Mycol.">
        <title>101 Dothideomycetes genomes: a test case for predicting lifestyles and emergence of pathogens.</title>
        <authorList>
            <person name="Haridas S."/>
            <person name="Albert R."/>
            <person name="Binder M."/>
            <person name="Bloem J."/>
            <person name="Labutti K."/>
            <person name="Salamov A."/>
            <person name="Andreopoulos B."/>
            <person name="Baker S."/>
            <person name="Barry K."/>
            <person name="Bills G."/>
            <person name="Bluhm B."/>
            <person name="Cannon C."/>
            <person name="Castanera R."/>
            <person name="Culley D."/>
            <person name="Daum C."/>
            <person name="Ezra D."/>
            <person name="Gonzalez J."/>
            <person name="Henrissat B."/>
            <person name="Kuo A."/>
            <person name="Liang C."/>
            <person name="Lipzen A."/>
            <person name="Lutzoni F."/>
            <person name="Magnuson J."/>
            <person name="Mondo S."/>
            <person name="Nolan M."/>
            <person name="Ohm R."/>
            <person name="Pangilinan J."/>
            <person name="Park H.-J."/>
            <person name="Ramirez L."/>
            <person name="Alfaro M."/>
            <person name="Sun H."/>
            <person name="Tritt A."/>
            <person name="Yoshinaga Y."/>
            <person name="Zwiers L.-H."/>
            <person name="Turgeon B."/>
            <person name="Goodwin S."/>
            <person name="Spatafora J."/>
            <person name="Crous P."/>
            <person name="Grigoriev I."/>
        </authorList>
    </citation>
    <scope>NUCLEOTIDE SEQUENCE</scope>
    <source>
        <strain evidence="2">CBS 113979</strain>
    </source>
</reference>
<accession>A0A6G1GQ05</accession>